<dbReference type="Pfam" id="PF01757">
    <property type="entry name" value="Acyl_transf_3"/>
    <property type="match status" value="1"/>
</dbReference>
<evidence type="ECO:0000256" key="1">
    <source>
        <dbReference type="SAM" id="Phobius"/>
    </source>
</evidence>
<feature type="transmembrane region" description="Helical" evidence="1">
    <location>
        <begin position="191"/>
        <end position="213"/>
    </location>
</feature>
<gene>
    <name evidence="3" type="ORF">HHX48_12940</name>
</gene>
<feature type="transmembrane region" description="Helical" evidence="1">
    <location>
        <begin position="132"/>
        <end position="154"/>
    </location>
</feature>
<feature type="transmembrane region" description="Helical" evidence="1">
    <location>
        <begin position="248"/>
        <end position="268"/>
    </location>
</feature>
<keyword evidence="3" id="KW-0808">Transferase</keyword>
<comment type="caution">
    <text evidence="3">The sequence shown here is derived from an EMBL/GenBank/DDBJ whole genome shotgun (WGS) entry which is preliminary data.</text>
</comment>
<feature type="transmembrane region" description="Helical" evidence="1">
    <location>
        <begin position="161"/>
        <end position="179"/>
    </location>
</feature>
<keyword evidence="4" id="KW-1185">Reference proteome</keyword>
<protein>
    <submittedName>
        <fullName evidence="3">Acyltransferase</fullName>
    </submittedName>
</protein>
<dbReference type="PANTHER" id="PTHR23028">
    <property type="entry name" value="ACETYLTRANSFERASE"/>
    <property type="match status" value="1"/>
</dbReference>
<keyword evidence="1" id="KW-0472">Membrane</keyword>
<proteinExistence type="predicted"/>
<keyword evidence="1" id="KW-0812">Transmembrane</keyword>
<dbReference type="PANTHER" id="PTHR23028:SF53">
    <property type="entry name" value="ACYL_TRANSF_3 DOMAIN-CONTAINING PROTEIN"/>
    <property type="match status" value="1"/>
</dbReference>
<evidence type="ECO:0000313" key="3">
    <source>
        <dbReference type="EMBL" id="MBD3586647.1"/>
    </source>
</evidence>
<evidence type="ECO:0000313" key="4">
    <source>
        <dbReference type="Proteomes" id="UP000624419"/>
    </source>
</evidence>
<organism evidence="3 4">
    <name type="scientific">Salinimonas profundi</name>
    <dbReference type="NCBI Taxonomy" id="2729140"/>
    <lineage>
        <taxon>Bacteria</taxon>
        <taxon>Pseudomonadati</taxon>
        <taxon>Pseudomonadota</taxon>
        <taxon>Gammaproteobacteria</taxon>
        <taxon>Alteromonadales</taxon>
        <taxon>Alteromonadaceae</taxon>
        <taxon>Alteromonas/Salinimonas group</taxon>
        <taxon>Salinimonas</taxon>
    </lineage>
</organism>
<dbReference type="Proteomes" id="UP000624419">
    <property type="component" value="Unassembled WGS sequence"/>
</dbReference>
<dbReference type="RefSeq" id="WP_191025765.1">
    <property type="nucleotide sequence ID" value="NZ_JABBXD010000007.1"/>
</dbReference>
<feature type="transmembrane region" description="Helical" evidence="1">
    <location>
        <begin position="41"/>
        <end position="59"/>
    </location>
</feature>
<feature type="transmembrane region" description="Helical" evidence="1">
    <location>
        <begin position="79"/>
        <end position="100"/>
    </location>
</feature>
<feature type="domain" description="Acyltransferase 3" evidence="2">
    <location>
        <begin position="15"/>
        <end position="331"/>
    </location>
</feature>
<dbReference type="InterPro" id="IPR050879">
    <property type="entry name" value="Acyltransferase_3"/>
</dbReference>
<feature type="transmembrane region" description="Helical" evidence="1">
    <location>
        <begin position="225"/>
        <end position="242"/>
    </location>
</feature>
<name>A0ABR8LQG3_9ALTE</name>
<feature type="transmembrane region" description="Helical" evidence="1">
    <location>
        <begin position="313"/>
        <end position="335"/>
    </location>
</feature>
<sequence>MNQSQQFSVSKERLPGLDLVRVLAVYFIILSHAGFETFRGIGVPFLLALSGFLITNSLLKEINVKKSINTPRFWRNRFLRIAPAYYTFIIAAFILDTVILGDSWENNLLFFAATHTVNYFNALHGHGSGMVAHLWTLSTMEQFYLVYPLLLIGAFKSSRPVTVLITFVALSIGWRMLIYTEIVSFDNKIPWIYNALDTRIDSLLIGSLAAFLLTKKPYASFSLPNWSWLLVMFTAGYGLNLSKSLPDFHYTIGFAFEGSLAIIVMLCIMKLSEAKWLSIVNGKLITNLAKISYPMYLYHPIGLGIGFKLSDNFLFGMLLGTVSILILATISFLVIEKPFMYLRIEHNVKGAFR</sequence>
<keyword evidence="1" id="KW-1133">Transmembrane helix</keyword>
<dbReference type="GO" id="GO:0016746">
    <property type="term" value="F:acyltransferase activity"/>
    <property type="evidence" value="ECO:0007669"/>
    <property type="project" value="UniProtKB-KW"/>
</dbReference>
<keyword evidence="3" id="KW-0012">Acyltransferase</keyword>
<dbReference type="InterPro" id="IPR002656">
    <property type="entry name" value="Acyl_transf_3_dom"/>
</dbReference>
<reference evidence="3 4" key="1">
    <citation type="submission" date="2020-04" db="EMBL/GenBank/DDBJ databases">
        <title>Salinimonas sp. HHU 13199.</title>
        <authorList>
            <person name="Cui X."/>
            <person name="Zhang D."/>
        </authorList>
    </citation>
    <scope>NUCLEOTIDE SEQUENCE [LARGE SCALE GENOMIC DNA]</scope>
    <source>
        <strain evidence="3 4">HHU 13199</strain>
    </source>
</reference>
<feature type="transmembrane region" description="Helical" evidence="1">
    <location>
        <begin position="16"/>
        <end position="35"/>
    </location>
</feature>
<evidence type="ECO:0000259" key="2">
    <source>
        <dbReference type="Pfam" id="PF01757"/>
    </source>
</evidence>
<accession>A0ABR8LQG3</accession>
<dbReference type="EMBL" id="JABBXD010000007">
    <property type="protein sequence ID" value="MBD3586647.1"/>
    <property type="molecule type" value="Genomic_DNA"/>
</dbReference>